<accession>A0A1R1YQV8</accession>
<evidence type="ECO:0000256" key="1">
    <source>
        <dbReference type="SAM" id="MobiDB-lite"/>
    </source>
</evidence>
<comment type="caution">
    <text evidence="2">The sequence shown here is derived from an EMBL/GenBank/DDBJ whole genome shotgun (WGS) entry which is preliminary data.</text>
</comment>
<keyword evidence="3" id="KW-1185">Reference proteome</keyword>
<reference evidence="3" key="1">
    <citation type="submission" date="2017-01" db="EMBL/GenBank/DDBJ databases">
        <authorList>
            <person name="Wang Y."/>
            <person name="White M."/>
            <person name="Kvist S."/>
            <person name="Moncalvo J.-M."/>
        </authorList>
    </citation>
    <scope>NUCLEOTIDE SEQUENCE [LARGE SCALE GENOMIC DNA]</scope>
    <source>
        <strain evidence="3">ID-206-W2</strain>
    </source>
</reference>
<evidence type="ECO:0000313" key="2">
    <source>
        <dbReference type="EMBL" id="OMJ29277.1"/>
    </source>
</evidence>
<organism evidence="2 3">
    <name type="scientific">Smittium culicis</name>
    <dbReference type="NCBI Taxonomy" id="133412"/>
    <lineage>
        <taxon>Eukaryota</taxon>
        <taxon>Fungi</taxon>
        <taxon>Fungi incertae sedis</taxon>
        <taxon>Zoopagomycota</taxon>
        <taxon>Kickxellomycotina</taxon>
        <taxon>Harpellomycetes</taxon>
        <taxon>Harpellales</taxon>
        <taxon>Legeriomycetaceae</taxon>
        <taxon>Smittium</taxon>
    </lineage>
</organism>
<feature type="region of interest" description="Disordered" evidence="1">
    <location>
        <begin position="27"/>
        <end position="65"/>
    </location>
</feature>
<sequence>MAGALLDGKPPPTIYGLPLLSVELEDAAPPAGGDLDPVEGDPGEEFEGGFEPEPGIGFEGEFDGG</sequence>
<feature type="compositionally biased region" description="Acidic residues" evidence="1">
    <location>
        <begin position="36"/>
        <end position="50"/>
    </location>
</feature>
<evidence type="ECO:0000313" key="3">
    <source>
        <dbReference type="Proteomes" id="UP000187429"/>
    </source>
</evidence>
<name>A0A1R1YQV8_9FUNG</name>
<feature type="non-terminal residue" evidence="2">
    <location>
        <position position="65"/>
    </location>
</feature>
<dbReference type="AlphaFoldDB" id="A0A1R1YQV8"/>
<dbReference type="Proteomes" id="UP000187429">
    <property type="component" value="Unassembled WGS sequence"/>
</dbReference>
<proteinExistence type="predicted"/>
<protein>
    <submittedName>
        <fullName evidence="2">Uncharacterized protein</fullName>
    </submittedName>
</protein>
<gene>
    <name evidence="2" type="ORF">AYI69_g1222</name>
</gene>
<dbReference type="EMBL" id="LSSM01000330">
    <property type="protein sequence ID" value="OMJ29277.1"/>
    <property type="molecule type" value="Genomic_DNA"/>
</dbReference>